<dbReference type="PROSITE" id="PS50102">
    <property type="entry name" value="RRM"/>
    <property type="match status" value="1"/>
</dbReference>
<evidence type="ECO:0000256" key="2">
    <source>
        <dbReference type="PROSITE-ProRule" id="PRU00042"/>
    </source>
</evidence>
<dbReference type="InterPro" id="IPR013087">
    <property type="entry name" value="Znf_C2H2_type"/>
</dbReference>
<dbReference type="InterPro" id="IPR012677">
    <property type="entry name" value="Nucleotide-bd_a/b_plait_sf"/>
</dbReference>
<dbReference type="PROSITE" id="PS00028">
    <property type="entry name" value="ZINC_FINGER_C2H2_1"/>
    <property type="match status" value="1"/>
</dbReference>
<keyword evidence="2" id="KW-0862">Zinc</keyword>
<keyword evidence="1 3" id="KW-0694">RNA-binding</keyword>
<dbReference type="GO" id="GO:0008270">
    <property type="term" value="F:zinc ion binding"/>
    <property type="evidence" value="ECO:0007669"/>
    <property type="project" value="UniProtKB-KW"/>
</dbReference>
<evidence type="ECO:0000259" key="5">
    <source>
        <dbReference type="PROSITE" id="PS50102"/>
    </source>
</evidence>
<protein>
    <submittedName>
        <fullName evidence="7">RNA recognition motif domain-containing protein</fullName>
    </submittedName>
</protein>
<feature type="domain" description="RRM" evidence="5">
    <location>
        <begin position="41"/>
        <end position="112"/>
    </location>
</feature>
<keyword evidence="2" id="KW-0479">Metal-binding</keyword>
<dbReference type="Gene3D" id="3.30.70.330">
    <property type="match status" value="1"/>
</dbReference>
<evidence type="ECO:0000256" key="1">
    <source>
        <dbReference type="ARBA" id="ARBA00022884"/>
    </source>
</evidence>
<dbReference type="Pfam" id="PF00076">
    <property type="entry name" value="RRM_1"/>
    <property type="match status" value="1"/>
</dbReference>
<dbReference type="AlphaFoldDB" id="A0AAD4NAJ5"/>
<dbReference type="InterPro" id="IPR051186">
    <property type="entry name" value="RRM_HNRPC/RALY_subfam"/>
</dbReference>
<feature type="domain" description="C2H2-type" evidence="6">
    <location>
        <begin position="206"/>
        <end position="230"/>
    </location>
</feature>
<dbReference type="PANTHER" id="PTHR13968">
    <property type="entry name" value="HETEROGENEOUS NUCLEAR RIBONUCLEOPROTEIN"/>
    <property type="match status" value="1"/>
</dbReference>
<sequence>MFTNSYAGAYADAASYGFSGGKGRGGISYDTSSKEPHMVRSRIFVGGLNTSVVTREDVINLFSAYGTILGVTLFKGYAFVQYGSMPEADLAVSALNYYNWHGNVLDVKSVAKDQGNGKPPGGANGVTKRPAQHDQFNEPKKGKTQASAQNSSVSAEDSNDSNEIPDLFICGVCRLTTSCLETFVDHRKNPCDASSAKKPDGEPSRFDCCSCDDRFSNSWQLIEHLGKQHTLAVFRVKDGAMK</sequence>
<reference evidence="7" key="1">
    <citation type="submission" date="2022-01" db="EMBL/GenBank/DDBJ databases">
        <title>Genome Sequence Resource for Two Populations of Ditylenchus destructor, the Migratory Endoparasitic Phytonematode.</title>
        <authorList>
            <person name="Zhang H."/>
            <person name="Lin R."/>
            <person name="Xie B."/>
        </authorList>
    </citation>
    <scope>NUCLEOTIDE SEQUENCE</scope>
    <source>
        <strain evidence="7">BazhouSP</strain>
    </source>
</reference>
<evidence type="ECO:0000256" key="3">
    <source>
        <dbReference type="PROSITE-ProRule" id="PRU00176"/>
    </source>
</evidence>
<evidence type="ECO:0000313" key="8">
    <source>
        <dbReference type="Proteomes" id="UP001201812"/>
    </source>
</evidence>
<evidence type="ECO:0000259" key="6">
    <source>
        <dbReference type="PROSITE" id="PS50157"/>
    </source>
</evidence>
<dbReference type="SMART" id="SM00360">
    <property type="entry name" value="RRM"/>
    <property type="match status" value="1"/>
</dbReference>
<evidence type="ECO:0000313" key="7">
    <source>
        <dbReference type="EMBL" id="KAI1718104.1"/>
    </source>
</evidence>
<feature type="compositionally biased region" description="Polar residues" evidence="4">
    <location>
        <begin position="144"/>
        <end position="156"/>
    </location>
</feature>
<dbReference type="PANTHER" id="PTHR13968:SF26">
    <property type="entry name" value="RRM DOMAIN-CONTAINING PROTEIN"/>
    <property type="match status" value="1"/>
</dbReference>
<organism evidence="7 8">
    <name type="scientific">Ditylenchus destructor</name>
    <dbReference type="NCBI Taxonomy" id="166010"/>
    <lineage>
        <taxon>Eukaryota</taxon>
        <taxon>Metazoa</taxon>
        <taxon>Ecdysozoa</taxon>
        <taxon>Nematoda</taxon>
        <taxon>Chromadorea</taxon>
        <taxon>Rhabditida</taxon>
        <taxon>Tylenchina</taxon>
        <taxon>Tylenchomorpha</taxon>
        <taxon>Sphaerularioidea</taxon>
        <taxon>Anguinidae</taxon>
        <taxon>Anguininae</taxon>
        <taxon>Ditylenchus</taxon>
    </lineage>
</organism>
<evidence type="ECO:0000256" key="4">
    <source>
        <dbReference type="SAM" id="MobiDB-lite"/>
    </source>
</evidence>
<dbReference type="InterPro" id="IPR000504">
    <property type="entry name" value="RRM_dom"/>
</dbReference>
<dbReference type="EMBL" id="JAKKPZ010000008">
    <property type="protein sequence ID" value="KAI1718104.1"/>
    <property type="molecule type" value="Genomic_DNA"/>
</dbReference>
<accession>A0AAD4NAJ5</accession>
<dbReference type="Proteomes" id="UP001201812">
    <property type="component" value="Unassembled WGS sequence"/>
</dbReference>
<proteinExistence type="predicted"/>
<gene>
    <name evidence="7" type="ORF">DdX_06518</name>
</gene>
<keyword evidence="8" id="KW-1185">Reference proteome</keyword>
<dbReference type="GO" id="GO:0005634">
    <property type="term" value="C:nucleus"/>
    <property type="evidence" value="ECO:0007669"/>
    <property type="project" value="TreeGrafter"/>
</dbReference>
<dbReference type="InterPro" id="IPR035979">
    <property type="entry name" value="RBD_domain_sf"/>
</dbReference>
<name>A0AAD4NAJ5_9BILA</name>
<dbReference type="SUPFAM" id="SSF54928">
    <property type="entry name" value="RNA-binding domain, RBD"/>
    <property type="match status" value="1"/>
</dbReference>
<feature type="compositionally biased region" description="Basic and acidic residues" evidence="4">
    <location>
        <begin position="131"/>
        <end position="141"/>
    </location>
</feature>
<dbReference type="GO" id="GO:0003723">
    <property type="term" value="F:RNA binding"/>
    <property type="evidence" value="ECO:0007669"/>
    <property type="project" value="UniProtKB-UniRule"/>
</dbReference>
<feature type="region of interest" description="Disordered" evidence="4">
    <location>
        <begin position="111"/>
        <end position="160"/>
    </location>
</feature>
<dbReference type="PROSITE" id="PS50157">
    <property type="entry name" value="ZINC_FINGER_C2H2_2"/>
    <property type="match status" value="1"/>
</dbReference>
<keyword evidence="2" id="KW-0863">Zinc-finger</keyword>
<comment type="caution">
    <text evidence="7">The sequence shown here is derived from an EMBL/GenBank/DDBJ whole genome shotgun (WGS) entry which is preliminary data.</text>
</comment>